<comment type="caution">
    <text evidence="2">The sequence shown here is derived from an EMBL/GenBank/DDBJ whole genome shotgun (WGS) entry which is preliminary data.</text>
</comment>
<dbReference type="InterPro" id="IPR053793">
    <property type="entry name" value="PB1-like"/>
</dbReference>
<name>A0AAW1D5S7_9HEMI</name>
<proteinExistence type="predicted"/>
<evidence type="ECO:0000313" key="2">
    <source>
        <dbReference type="EMBL" id="KAK9506359.1"/>
    </source>
</evidence>
<evidence type="ECO:0000313" key="3">
    <source>
        <dbReference type="Proteomes" id="UP001461498"/>
    </source>
</evidence>
<keyword evidence="3" id="KW-1185">Reference proteome</keyword>
<protein>
    <recommendedName>
        <fullName evidence="1">PB1 domain-containing protein</fullName>
    </recommendedName>
</protein>
<dbReference type="InterPro" id="IPR034877">
    <property type="entry name" value="PB1_aPKC"/>
</dbReference>
<dbReference type="CDD" id="cd06404">
    <property type="entry name" value="PB1_aPKC"/>
    <property type="match status" value="1"/>
</dbReference>
<dbReference type="SMART" id="SM00666">
    <property type="entry name" value="PB1"/>
    <property type="match status" value="1"/>
</dbReference>
<gene>
    <name evidence="2" type="ORF">O3M35_008311</name>
</gene>
<dbReference type="Pfam" id="PF00564">
    <property type="entry name" value="PB1"/>
    <property type="match status" value="1"/>
</dbReference>
<dbReference type="AlphaFoldDB" id="A0AAW1D5S7"/>
<feature type="domain" description="PB1" evidence="1">
    <location>
        <begin position="1"/>
        <end position="72"/>
    </location>
</feature>
<dbReference type="Proteomes" id="UP001461498">
    <property type="component" value="Unassembled WGS sequence"/>
</dbReference>
<dbReference type="PROSITE" id="PS51745">
    <property type="entry name" value="PB1"/>
    <property type="match status" value="1"/>
</dbReference>
<dbReference type="InterPro" id="IPR000270">
    <property type="entry name" value="PB1_dom"/>
</dbReference>
<reference evidence="2 3" key="1">
    <citation type="submission" date="2022-12" db="EMBL/GenBank/DDBJ databases">
        <title>Chromosome-level genome assembly of true bugs.</title>
        <authorList>
            <person name="Ma L."/>
            <person name="Li H."/>
        </authorList>
    </citation>
    <scope>NUCLEOTIDE SEQUENCE [LARGE SCALE GENOMIC DNA]</scope>
    <source>
        <strain evidence="2">Lab_2022b</strain>
    </source>
</reference>
<evidence type="ECO:0000259" key="1">
    <source>
        <dbReference type="PROSITE" id="PS51745"/>
    </source>
</evidence>
<dbReference type="EMBL" id="JAPXFL010000005">
    <property type="protein sequence ID" value="KAK9506359.1"/>
    <property type="molecule type" value="Genomic_DNA"/>
</dbReference>
<dbReference type="FunFam" id="3.10.20.90:FF:000071">
    <property type="entry name" value="Protein kinase C"/>
    <property type="match status" value="1"/>
</dbReference>
<accession>A0AAW1D5S7</accession>
<dbReference type="SUPFAM" id="SSF54277">
    <property type="entry name" value="CAD &amp; PB1 domains"/>
    <property type="match status" value="1"/>
</dbReference>
<dbReference type="Gene3D" id="3.10.20.90">
    <property type="entry name" value="Phosphatidylinositol 3-kinase Catalytic Subunit, Chain A, domain 1"/>
    <property type="match status" value="1"/>
</dbReference>
<sequence length="102" mass="12234">MITYIDPHITLEQLCQEMRDICRFSQDQVFTMKWVDEEGDPCTISMQMELDEAIRLYEINKDSELIIHGKSFLLFITYSYRLIHVKTSCIQWIRYFPVVYGV</sequence>
<organism evidence="2 3">
    <name type="scientific">Rhynocoris fuscipes</name>
    <dbReference type="NCBI Taxonomy" id="488301"/>
    <lineage>
        <taxon>Eukaryota</taxon>
        <taxon>Metazoa</taxon>
        <taxon>Ecdysozoa</taxon>
        <taxon>Arthropoda</taxon>
        <taxon>Hexapoda</taxon>
        <taxon>Insecta</taxon>
        <taxon>Pterygota</taxon>
        <taxon>Neoptera</taxon>
        <taxon>Paraneoptera</taxon>
        <taxon>Hemiptera</taxon>
        <taxon>Heteroptera</taxon>
        <taxon>Panheteroptera</taxon>
        <taxon>Cimicomorpha</taxon>
        <taxon>Reduviidae</taxon>
        <taxon>Harpactorinae</taxon>
        <taxon>Harpactorini</taxon>
        <taxon>Rhynocoris</taxon>
    </lineage>
</organism>